<proteinExistence type="predicted"/>
<gene>
    <name evidence="1" type="ORF">E5990_10590</name>
</gene>
<evidence type="ECO:0000313" key="2">
    <source>
        <dbReference type="Proteomes" id="UP000305401"/>
    </source>
</evidence>
<dbReference type="EMBL" id="SSTG01000203">
    <property type="protein sequence ID" value="THG42682.1"/>
    <property type="molecule type" value="Genomic_DNA"/>
</dbReference>
<reference evidence="1" key="1">
    <citation type="submission" date="2019-04" db="EMBL/GenBank/DDBJ databases">
        <title>Microbes associate with the intestines of laboratory mice.</title>
        <authorList>
            <person name="Navarre W."/>
            <person name="Wong E."/>
            <person name="Huang K.C."/>
            <person name="Tropini C."/>
            <person name="Ng K."/>
            <person name="Yu B."/>
        </authorList>
    </citation>
    <scope>NUCLEOTIDE SEQUENCE</scope>
    <source>
        <strain evidence="1">NM86_A22</strain>
    </source>
</reference>
<dbReference type="Proteomes" id="UP000305401">
    <property type="component" value="Unassembled WGS sequence"/>
</dbReference>
<name>A0AC61S3P9_9BACT</name>
<accession>A0AC61S3P9</accession>
<protein>
    <submittedName>
        <fullName evidence="1">Bax inhibitor-1/YccA family protein</fullName>
    </submittedName>
</protein>
<organism evidence="1 2">
    <name type="scientific">Muribaculum caecicola</name>
    <dbReference type="NCBI Taxonomy" id="3038144"/>
    <lineage>
        <taxon>Bacteria</taxon>
        <taxon>Pseudomonadati</taxon>
        <taxon>Bacteroidota</taxon>
        <taxon>Bacteroidia</taxon>
        <taxon>Bacteroidales</taxon>
        <taxon>Muribaculaceae</taxon>
        <taxon>Muribaculum</taxon>
    </lineage>
</organism>
<evidence type="ECO:0000313" key="1">
    <source>
        <dbReference type="EMBL" id="THG42682.1"/>
    </source>
</evidence>
<comment type="caution">
    <text evidence="1">The sequence shown here is derived from an EMBL/GenBank/DDBJ whole genome shotgun (WGS) entry which is preliminary data.</text>
</comment>
<keyword evidence="2" id="KW-1185">Reference proteome</keyword>
<sequence>MQNYIYPDQQSLDERVSAVMRSVYLKMFMALLVTTVSAFAICMIPNLTYFLATHSWLYWGLLILELVMVFSISGGVKSMSPATASVLFYLYAALNGVVFSLIFAAYSFDSIFKTFLISAGTFGAMTAYGYMTRRDLTRIGSFLYMALFGLIIMIVVNIFWHNSTLEWIVSAAGVLIFIGLTAWDTQKIKGWIQSGYPDGRLKTIGALTLYLDFINLFLYLLRFFGSSRD</sequence>